<dbReference type="InterPro" id="IPR008266">
    <property type="entry name" value="Tyr_kinase_AS"/>
</dbReference>
<dbReference type="GO" id="GO:0004672">
    <property type="term" value="F:protein kinase activity"/>
    <property type="evidence" value="ECO:0007669"/>
    <property type="project" value="InterPro"/>
</dbReference>
<feature type="compositionally biased region" description="Polar residues" evidence="1">
    <location>
        <begin position="124"/>
        <end position="142"/>
    </location>
</feature>
<dbReference type="Pfam" id="PF07714">
    <property type="entry name" value="PK_Tyr_Ser-Thr"/>
    <property type="match status" value="1"/>
</dbReference>
<dbReference type="InterPro" id="IPR011009">
    <property type="entry name" value="Kinase-like_dom_sf"/>
</dbReference>
<dbReference type="Proteomes" id="UP000053647">
    <property type="component" value="Unassembled WGS sequence"/>
</dbReference>
<dbReference type="PANTHER" id="PTHR23257:SF706">
    <property type="entry name" value="PROTO-ONCOGENE SERINE_THREONINE-PROTEIN KINASE MOS"/>
    <property type="match status" value="1"/>
</dbReference>
<evidence type="ECO:0000259" key="2">
    <source>
        <dbReference type="PROSITE" id="PS50011"/>
    </source>
</evidence>
<feature type="region of interest" description="Disordered" evidence="1">
    <location>
        <begin position="330"/>
        <end position="355"/>
    </location>
</feature>
<dbReference type="Gene3D" id="1.10.510.10">
    <property type="entry name" value="Transferase(Phosphotransferase) domain 1"/>
    <property type="match status" value="1"/>
</dbReference>
<dbReference type="PROSITE" id="PS50011">
    <property type="entry name" value="PROTEIN_KINASE_DOM"/>
    <property type="match status" value="1"/>
</dbReference>
<dbReference type="PANTHER" id="PTHR23257">
    <property type="entry name" value="SERINE-THREONINE PROTEIN KINASE"/>
    <property type="match status" value="1"/>
</dbReference>
<dbReference type="InterPro" id="IPR000719">
    <property type="entry name" value="Prot_kinase_dom"/>
</dbReference>
<dbReference type="EMBL" id="KN819410">
    <property type="protein sequence ID" value="KIJ10303.1"/>
    <property type="molecule type" value="Genomic_DNA"/>
</dbReference>
<feature type="region of interest" description="Disordered" evidence="1">
    <location>
        <begin position="251"/>
        <end position="282"/>
    </location>
</feature>
<evidence type="ECO:0000313" key="3">
    <source>
        <dbReference type="EMBL" id="KIJ10303.1"/>
    </source>
</evidence>
<dbReference type="SUPFAM" id="SSF56112">
    <property type="entry name" value="Protein kinase-like (PK-like)"/>
    <property type="match status" value="1"/>
</dbReference>
<dbReference type="InterPro" id="IPR050167">
    <property type="entry name" value="Ser_Thr_protein_kinase"/>
</dbReference>
<dbReference type="GO" id="GO:0005524">
    <property type="term" value="F:ATP binding"/>
    <property type="evidence" value="ECO:0007669"/>
    <property type="project" value="InterPro"/>
</dbReference>
<organism evidence="3 4">
    <name type="scientific">Paxillus involutus ATCC 200175</name>
    <dbReference type="NCBI Taxonomy" id="664439"/>
    <lineage>
        <taxon>Eukaryota</taxon>
        <taxon>Fungi</taxon>
        <taxon>Dikarya</taxon>
        <taxon>Basidiomycota</taxon>
        <taxon>Agaricomycotina</taxon>
        <taxon>Agaricomycetes</taxon>
        <taxon>Agaricomycetidae</taxon>
        <taxon>Boletales</taxon>
        <taxon>Paxilineae</taxon>
        <taxon>Paxillaceae</taxon>
        <taxon>Paxillus</taxon>
    </lineage>
</organism>
<name>A0A0C9THQ7_PAXIN</name>
<sequence length="676" mass="74177">MDDTSTDAAYIVDLAMGASTRLSGSGVPERAWNMPTGTATGTLRSDLPQPPASPSTNGDSSIPHRVRPNLTINPHALPIEHHPRADQGHILTSHTHFYDSPGNDIVEVPRERGNERAISPSPLPASNISPASTKSRQSTASRPSVGIRANRTSRLSGPHWTDALGGREAPEAPVSSPDGRLRGGSTSPMVSKVRRASAPHWTDALHQPVIEPPLFIPAPDPPPLEHDHVLPELAPSSPLTVTFLLGESESISDVPTPAQNPPSPPSPSLLNPSEPSPAEPPQNDELEAVYLEESAPNPPHAVTYHQRGLSLPQRVLNKVSNRFANAFSQRDRQDLSTAQPAQQKFVPPPSQWNLNDIRPNFPTDLTGYVVREGQDPFSSGGFGDIHRGTLRMSGRSIDVAVKAIRTYSTDDGDDAKREQVSRVDFLPLSVLVQQAVQRIRREIKTWLNLDHNNVVPLFGTTMKFGRFPAMVCPWLENGSLTSYLERPDRNLTTAARLSLLSDVATGLQYLHSQSVVHGDLSGSNVLVNGEGRACISDFGLSTLLTQLGSTFATSHQHPGTLRWTAPELFDFDEPVDGKDPPHIIPSPRSDVYSFGRIMLQILTGKVPYHYCIREAQVMRAISTGRIPQRPRRELVTDRQWLFMQRCWMPLDVGEPRPCVEEIVEFVRQELVNIAKA</sequence>
<dbReference type="GO" id="GO:0005737">
    <property type="term" value="C:cytoplasm"/>
    <property type="evidence" value="ECO:0007669"/>
    <property type="project" value="TreeGrafter"/>
</dbReference>
<evidence type="ECO:0000256" key="1">
    <source>
        <dbReference type="SAM" id="MobiDB-lite"/>
    </source>
</evidence>
<feature type="region of interest" description="Disordered" evidence="1">
    <location>
        <begin position="20"/>
        <end position="69"/>
    </location>
</feature>
<dbReference type="HOGENOM" id="CLU_406574_0_0_1"/>
<protein>
    <recommendedName>
        <fullName evidence="2">Protein kinase domain-containing protein</fullName>
    </recommendedName>
</protein>
<reference evidence="4" key="2">
    <citation type="submission" date="2015-01" db="EMBL/GenBank/DDBJ databases">
        <title>Evolutionary Origins and Diversification of the Mycorrhizal Mutualists.</title>
        <authorList>
            <consortium name="DOE Joint Genome Institute"/>
            <consortium name="Mycorrhizal Genomics Consortium"/>
            <person name="Kohler A."/>
            <person name="Kuo A."/>
            <person name="Nagy L.G."/>
            <person name="Floudas D."/>
            <person name="Copeland A."/>
            <person name="Barry K.W."/>
            <person name="Cichocki N."/>
            <person name="Veneault-Fourrey C."/>
            <person name="LaButti K."/>
            <person name="Lindquist E.A."/>
            <person name="Lipzen A."/>
            <person name="Lundell T."/>
            <person name="Morin E."/>
            <person name="Murat C."/>
            <person name="Riley R."/>
            <person name="Ohm R."/>
            <person name="Sun H."/>
            <person name="Tunlid A."/>
            <person name="Henrissat B."/>
            <person name="Grigoriev I.V."/>
            <person name="Hibbett D.S."/>
            <person name="Martin F."/>
        </authorList>
    </citation>
    <scope>NUCLEOTIDE SEQUENCE [LARGE SCALE GENOMIC DNA]</scope>
    <source>
        <strain evidence="4">ATCC 200175</strain>
    </source>
</reference>
<accession>A0A0C9THQ7</accession>
<feature type="compositionally biased region" description="Pro residues" evidence="1">
    <location>
        <begin position="258"/>
        <end position="267"/>
    </location>
</feature>
<dbReference type="OrthoDB" id="4062651at2759"/>
<reference evidence="3 4" key="1">
    <citation type="submission" date="2014-06" db="EMBL/GenBank/DDBJ databases">
        <authorList>
            <consortium name="DOE Joint Genome Institute"/>
            <person name="Kuo A."/>
            <person name="Kohler A."/>
            <person name="Nagy L.G."/>
            <person name="Floudas D."/>
            <person name="Copeland A."/>
            <person name="Barry K.W."/>
            <person name="Cichocki N."/>
            <person name="Veneault-Fourrey C."/>
            <person name="LaButti K."/>
            <person name="Lindquist E.A."/>
            <person name="Lipzen A."/>
            <person name="Lundell T."/>
            <person name="Morin E."/>
            <person name="Murat C."/>
            <person name="Sun H."/>
            <person name="Tunlid A."/>
            <person name="Henrissat B."/>
            <person name="Grigoriev I.V."/>
            <person name="Hibbett D.S."/>
            <person name="Martin F."/>
            <person name="Nordberg H.P."/>
            <person name="Cantor M.N."/>
            <person name="Hua S.X."/>
        </authorList>
    </citation>
    <scope>NUCLEOTIDE SEQUENCE [LARGE SCALE GENOMIC DNA]</scope>
    <source>
        <strain evidence="3 4">ATCC 200175</strain>
    </source>
</reference>
<gene>
    <name evidence="3" type="ORF">PAXINDRAFT_102054</name>
</gene>
<dbReference type="AlphaFoldDB" id="A0A0C9THQ7"/>
<keyword evidence="4" id="KW-1185">Reference proteome</keyword>
<feature type="domain" description="Protein kinase" evidence="2">
    <location>
        <begin position="371"/>
        <end position="671"/>
    </location>
</feature>
<proteinExistence type="predicted"/>
<dbReference type="GO" id="GO:0007165">
    <property type="term" value="P:signal transduction"/>
    <property type="evidence" value="ECO:0007669"/>
    <property type="project" value="TreeGrafter"/>
</dbReference>
<feature type="region of interest" description="Disordered" evidence="1">
    <location>
        <begin position="115"/>
        <end position="188"/>
    </location>
</feature>
<dbReference type="PROSITE" id="PS00109">
    <property type="entry name" value="PROTEIN_KINASE_TYR"/>
    <property type="match status" value="1"/>
</dbReference>
<evidence type="ECO:0000313" key="4">
    <source>
        <dbReference type="Proteomes" id="UP000053647"/>
    </source>
</evidence>
<dbReference type="InterPro" id="IPR001245">
    <property type="entry name" value="Ser-Thr/Tyr_kinase_cat_dom"/>
</dbReference>